<dbReference type="NCBIfam" id="TIGR01128">
    <property type="entry name" value="holA"/>
    <property type="match status" value="1"/>
</dbReference>
<dbReference type="GO" id="GO:0003677">
    <property type="term" value="F:DNA binding"/>
    <property type="evidence" value="ECO:0007669"/>
    <property type="project" value="InterPro"/>
</dbReference>
<comment type="catalytic activity">
    <reaction evidence="8">
        <text>DNA(n) + a 2'-deoxyribonucleoside 5'-triphosphate = DNA(n+1) + diphosphate</text>
        <dbReference type="Rhea" id="RHEA:22508"/>
        <dbReference type="Rhea" id="RHEA-COMP:17339"/>
        <dbReference type="Rhea" id="RHEA-COMP:17340"/>
        <dbReference type="ChEBI" id="CHEBI:33019"/>
        <dbReference type="ChEBI" id="CHEBI:61560"/>
        <dbReference type="ChEBI" id="CHEBI:173112"/>
        <dbReference type="EC" id="2.7.7.7"/>
    </reaction>
</comment>
<dbReference type="PANTHER" id="PTHR34388:SF1">
    <property type="entry name" value="DNA POLYMERASE III SUBUNIT DELTA"/>
    <property type="match status" value="1"/>
</dbReference>
<dbReference type="InterPro" id="IPR010372">
    <property type="entry name" value="DNA_pol3_delta_N"/>
</dbReference>
<evidence type="ECO:0000256" key="3">
    <source>
        <dbReference type="ARBA" id="ARBA00022679"/>
    </source>
</evidence>
<evidence type="ECO:0000256" key="7">
    <source>
        <dbReference type="ARBA" id="ARBA00034754"/>
    </source>
</evidence>
<dbReference type="InterPro" id="IPR008921">
    <property type="entry name" value="DNA_pol3_clamp-load_cplx_C"/>
</dbReference>
<evidence type="ECO:0000259" key="11">
    <source>
        <dbReference type="Pfam" id="PF14840"/>
    </source>
</evidence>
<dbReference type="EMBL" id="CAJQZC010000001">
    <property type="protein sequence ID" value="CAG4885992.1"/>
    <property type="molecule type" value="Genomic_DNA"/>
</dbReference>
<dbReference type="Gene3D" id="1.10.8.60">
    <property type="match status" value="1"/>
</dbReference>
<reference evidence="12" key="1">
    <citation type="submission" date="2021-04" db="EMBL/GenBank/DDBJ databases">
        <authorList>
            <person name="Vanwijnsberghe S."/>
        </authorList>
    </citation>
    <scope>NUCLEOTIDE SEQUENCE</scope>
    <source>
        <strain evidence="12">LMG 31841</strain>
    </source>
</reference>
<dbReference type="PANTHER" id="PTHR34388">
    <property type="entry name" value="DNA POLYMERASE III SUBUNIT DELTA"/>
    <property type="match status" value="1"/>
</dbReference>
<protein>
    <recommendedName>
        <fullName evidence="2">DNA polymerase III subunit delta</fullName>
        <ecNumber evidence="1">2.7.7.7</ecNumber>
    </recommendedName>
</protein>
<evidence type="ECO:0000256" key="6">
    <source>
        <dbReference type="ARBA" id="ARBA00022932"/>
    </source>
</evidence>
<dbReference type="Proteomes" id="UP000789704">
    <property type="component" value="Unassembled WGS sequence"/>
</dbReference>
<evidence type="ECO:0000259" key="10">
    <source>
        <dbReference type="Pfam" id="PF06144"/>
    </source>
</evidence>
<dbReference type="Gene3D" id="3.40.50.300">
    <property type="entry name" value="P-loop containing nucleotide triphosphate hydrolases"/>
    <property type="match status" value="1"/>
</dbReference>
<dbReference type="GO" id="GO:0003887">
    <property type="term" value="F:DNA-directed DNA polymerase activity"/>
    <property type="evidence" value="ECO:0007669"/>
    <property type="project" value="UniProtKB-KW"/>
</dbReference>
<dbReference type="Pfam" id="PF14840">
    <property type="entry name" value="DNA_pol3_delt_C"/>
    <property type="match status" value="1"/>
</dbReference>
<sequence>MQLRLDALEPHLAKGLAGLYVVYGDEHLLAQEACDRIRATARAAGFTDRSVFTVERGFDWSSLLGASQSMSLFGDRQLVELRIPSGKPGKEGADALKTLAAAANPDVLTLVTLPRLDAATQKSAWFTALADAGVALKIDPVERAQLPAWVGQRLAQQGQRVAAGEEGRRALQFIAERVEGNLLAAHQEIQKLGLLYPQGVLSFEQIHDAVLNVARYDVFKLNEAMLAGDVSRLSRMLDGLRGEGEAAVLVLWAVVEEVRTLLRIKRGVATGKPLAVLLRENRVWGPRERLVGPALSRVTEAALEKGLALAARLDRQVKGLSGGTPGDHRLDPPPDPWSGLFELAMTVASPAKSAPGAAAVPSAPAPGRPVVRPR</sequence>
<feature type="domain" description="DNA polymerase III delta N-terminal" evidence="10">
    <location>
        <begin position="20"/>
        <end position="131"/>
    </location>
</feature>
<dbReference type="SUPFAM" id="SSF52540">
    <property type="entry name" value="P-loop containing nucleoside triphosphate hydrolases"/>
    <property type="match status" value="1"/>
</dbReference>
<evidence type="ECO:0000256" key="2">
    <source>
        <dbReference type="ARBA" id="ARBA00017703"/>
    </source>
</evidence>
<dbReference type="GO" id="GO:0009360">
    <property type="term" value="C:DNA polymerase III complex"/>
    <property type="evidence" value="ECO:0007669"/>
    <property type="project" value="InterPro"/>
</dbReference>
<evidence type="ECO:0000256" key="8">
    <source>
        <dbReference type="ARBA" id="ARBA00049244"/>
    </source>
</evidence>
<comment type="caution">
    <text evidence="12">The sequence shown here is derived from an EMBL/GenBank/DDBJ whole genome shotgun (WGS) entry which is preliminary data.</text>
</comment>
<dbReference type="InterPro" id="IPR005790">
    <property type="entry name" value="DNA_polIII_delta"/>
</dbReference>
<evidence type="ECO:0000313" key="12">
    <source>
        <dbReference type="EMBL" id="CAG4885992.1"/>
    </source>
</evidence>
<evidence type="ECO:0000256" key="4">
    <source>
        <dbReference type="ARBA" id="ARBA00022695"/>
    </source>
</evidence>
<feature type="region of interest" description="Disordered" evidence="9">
    <location>
        <begin position="352"/>
        <end position="374"/>
    </location>
</feature>
<dbReference type="AlphaFoldDB" id="A0A9N8RRW8"/>
<dbReference type="EC" id="2.7.7.7" evidence="1"/>
<dbReference type="InterPro" id="IPR027417">
    <property type="entry name" value="P-loop_NTPase"/>
</dbReference>
<keyword evidence="13" id="KW-1185">Reference proteome</keyword>
<keyword evidence="6" id="KW-0239">DNA-directed DNA polymerase</keyword>
<dbReference type="GO" id="GO:0006261">
    <property type="term" value="P:DNA-templated DNA replication"/>
    <property type="evidence" value="ECO:0007669"/>
    <property type="project" value="TreeGrafter"/>
</dbReference>
<dbReference type="InterPro" id="IPR032780">
    <property type="entry name" value="DNA_pol3_delt_C"/>
</dbReference>
<organism evidence="12 13">
    <name type="scientific">Paraburkholderia saeva</name>
    <dbReference type="NCBI Taxonomy" id="2777537"/>
    <lineage>
        <taxon>Bacteria</taxon>
        <taxon>Pseudomonadati</taxon>
        <taxon>Pseudomonadota</taxon>
        <taxon>Betaproteobacteria</taxon>
        <taxon>Burkholderiales</taxon>
        <taxon>Burkholderiaceae</taxon>
        <taxon>Paraburkholderia</taxon>
    </lineage>
</organism>
<evidence type="ECO:0000256" key="1">
    <source>
        <dbReference type="ARBA" id="ARBA00012417"/>
    </source>
</evidence>
<accession>A0A9N8RRW8</accession>
<feature type="domain" description="DNA polymerase III subunit delta C-terminal" evidence="11">
    <location>
        <begin position="219"/>
        <end position="318"/>
    </location>
</feature>
<proteinExistence type="inferred from homology"/>
<dbReference type="Pfam" id="PF06144">
    <property type="entry name" value="DNA_pol3_delta"/>
    <property type="match status" value="1"/>
</dbReference>
<feature type="compositionally biased region" description="Low complexity" evidence="9">
    <location>
        <begin position="352"/>
        <end position="362"/>
    </location>
</feature>
<keyword evidence="5" id="KW-0235">DNA replication</keyword>
<comment type="similarity">
    <text evidence="7">Belongs to the DNA polymerase HolA subunit family.</text>
</comment>
<evidence type="ECO:0000256" key="9">
    <source>
        <dbReference type="SAM" id="MobiDB-lite"/>
    </source>
</evidence>
<name>A0A9N8RRW8_9BURK</name>
<gene>
    <name evidence="12" type="primary">holA</name>
    <name evidence="12" type="ORF">LMG31841_00103</name>
</gene>
<keyword evidence="4 12" id="KW-0548">Nucleotidyltransferase</keyword>
<keyword evidence="3 12" id="KW-0808">Transferase</keyword>
<evidence type="ECO:0000256" key="5">
    <source>
        <dbReference type="ARBA" id="ARBA00022705"/>
    </source>
</evidence>
<dbReference type="Gene3D" id="1.20.272.10">
    <property type="match status" value="1"/>
</dbReference>
<evidence type="ECO:0000313" key="13">
    <source>
        <dbReference type="Proteomes" id="UP000789704"/>
    </source>
</evidence>
<dbReference type="RefSeq" id="WP_228874178.1">
    <property type="nucleotide sequence ID" value="NZ_CAJQZC010000001.1"/>
</dbReference>
<dbReference type="CDD" id="cd18138">
    <property type="entry name" value="HLD_clamp_pol_III_delta"/>
    <property type="match status" value="1"/>
</dbReference>
<dbReference type="SUPFAM" id="SSF48019">
    <property type="entry name" value="post-AAA+ oligomerization domain-like"/>
    <property type="match status" value="1"/>
</dbReference>